<dbReference type="InterPro" id="IPR018060">
    <property type="entry name" value="HTH_AraC"/>
</dbReference>
<protein>
    <submittedName>
        <fullName evidence="6">AraC family transcriptional regulator</fullName>
    </submittedName>
</protein>
<proteinExistence type="predicted"/>
<dbReference type="InterPro" id="IPR018062">
    <property type="entry name" value="HTH_AraC-typ_CS"/>
</dbReference>
<evidence type="ECO:0000313" key="6">
    <source>
        <dbReference type="EMBL" id="HJG29720.1"/>
    </source>
</evidence>
<dbReference type="Pfam" id="PF12833">
    <property type="entry name" value="HTH_18"/>
    <property type="match status" value="1"/>
</dbReference>
<keyword evidence="1" id="KW-0805">Transcription regulation</keyword>
<dbReference type="GO" id="GO:0003700">
    <property type="term" value="F:DNA-binding transcription factor activity"/>
    <property type="evidence" value="ECO:0007669"/>
    <property type="project" value="InterPro"/>
</dbReference>
<dbReference type="SUPFAM" id="SSF51215">
    <property type="entry name" value="Regulatory protein AraC"/>
    <property type="match status" value="1"/>
</dbReference>
<evidence type="ECO:0000256" key="1">
    <source>
        <dbReference type="ARBA" id="ARBA00023015"/>
    </source>
</evidence>
<dbReference type="PROSITE" id="PS01124">
    <property type="entry name" value="HTH_ARAC_FAMILY_2"/>
    <property type="match status" value="1"/>
</dbReference>
<gene>
    <name evidence="6" type="ORF">K8V20_13890</name>
</gene>
<dbReference type="GO" id="GO:0043565">
    <property type="term" value="F:sequence-specific DNA binding"/>
    <property type="evidence" value="ECO:0007669"/>
    <property type="project" value="InterPro"/>
</dbReference>
<dbReference type="PANTHER" id="PTHR43280:SF2">
    <property type="entry name" value="HTH-TYPE TRANSCRIPTIONAL REGULATOR EXSA"/>
    <property type="match status" value="1"/>
</dbReference>
<evidence type="ECO:0000256" key="4">
    <source>
        <dbReference type="SAM" id="MobiDB-lite"/>
    </source>
</evidence>
<keyword evidence="3" id="KW-0804">Transcription</keyword>
<feature type="domain" description="HTH araC/xylS-type" evidence="5">
    <location>
        <begin position="176"/>
        <end position="276"/>
    </location>
</feature>
<dbReference type="AlphaFoldDB" id="A0A921ILV7"/>
<dbReference type="InterPro" id="IPR037923">
    <property type="entry name" value="HTH-like"/>
</dbReference>
<evidence type="ECO:0000256" key="2">
    <source>
        <dbReference type="ARBA" id="ARBA00023125"/>
    </source>
</evidence>
<organism evidence="6 7">
    <name type="scientific">Subdoligranulum variabile</name>
    <dbReference type="NCBI Taxonomy" id="214851"/>
    <lineage>
        <taxon>Bacteria</taxon>
        <taxon>Bacillati</taxon>
        <taxon>Bacillota</taxon>
        <taxon>Clostridia</taxon>
        <taxon>Eubacteriales</taxon>
        <taxon>Oscillospiraceae</taxon>
        <taxon>Subdoligranulum</taxon>
    </lineage>
</organism>
<name>A0A921ILV7_9FIRM</name>
<evidence type="ECO:0000259" key="5">
    <source>
        <dbReference type="PROSITE" id="PS01124"/>
    </source>
</evidence>
<dbReference type="Gene3D" id="1.10.10.60">
    <property type="entry name" value="Homeodomain-like"/>
    <property type="match status" value="2"/>
</dbReference>
<dbReference type="SMART" id="SM00342">
    <property type="entry name" value="HTH_ARAC"/>
    <property type="match status" value="1"/>
</dbReference>
<dbReference type="SUPFAM" id="SSF46689">
    <property type="entry name" value="Homeodomain-like"/>
    <property type="match status" value="2"/>
</dbReference>
<dbReference type="EMBL" id="DYVE01000352">
    <property type="protein sequence ID" value="HJG29720.1"/>
    <property type="molecule type" value="Genomic_DNA"/>
</dbReference>
<dbReference type="PROSITE" id="PS00041">
    <property type="entry name" value="HTH_ARAC_FAMILY_1"/>
    <property type="match status" value="1"/>
</dbReference>
<dbReference type="Proteomes" id="UP000782880">
    <property type="component" value="Unassembled WGS sequence"/>
</dbReference>
<feature type="region of interest" description="Disordered" evidence="4">
    <location>
        <begin position="291"/>
        <end position="312"/>
    </location>
</feature>
<dbReference type="PANTHER" id="PTHR43280">
    <property type="entry name" value="ARAC-FAMILY TRANSCRIPTIONAL REGULATOR"/>
    <property type="match status" value="1"/>
</dbReference>
<sequence>MYPLPHHSVGFRFSSDLPLLTLKGAGLQYADTPTYCWDNHNRRDEHCLIQFCLDGAGALQLDDLLYPVAPGDAFVIDIPGKSRYYLPENSSHWEFLYFEFSKECLPLLRKIYGHTGPVVPVGLDTPLAERMVTLYRKALEDSVGTLFENSRLAYDLWMDLTACALAVTGTERSRVDAAKSYIDQNYHNPNLNLDLVADHAGLSKYYLCKEFQHKFGISPGKYIREVRLAKACRLLMTSTDYTMEQIAQQVGYSNNNYFGKVFRAEKGLPPDQYKKRSNRYDFVRAVYETPHEPPVAESPAQASPVSARSTST</sequence>
<reference evidence="6" key="1">
    <citation type="journal article" date="2021" name="PeerJ">
        <title>Extensive microbial diversity within the chicken gut microbiome revealed by metagenomics and culture.</title>
        <authorList>
            <person name="Gilroy R."/>
            <person name="Ravi A."/>
            <person name="Getino M."/>
            <person name="Pursley I."/>
            <person name="Horton D.L."/>
            <person name="Alikhan N.F."/>
            <person name="Baker D."/>
            <person name="Gharbi K."/>
            <person name="Hall N."/>
            <person name="Watson M."/>
            <person name="Adriaenssens E.M."/>
            <person name="Foster-Nyarko E."/>
            <person name="Jarju S."/>
            <person name="Secka A."/>
            <person name="Antonio M."/>
            <person name="Oren A."/>
            <person name="Chaudhuri R.R."/>
            <person name="La Ragione R."/>
            <person name="Hildebrand F."/>
            <person name="Pallen M.J."/>
        </authorList>
    </citation>
    <scope>NUCLEOTIDE SEQUENCE</scope>
    <source>
        <strain evidence="6">ChiBcec21-2208</strain>
    </source>
</reference>
<evidence type="ECO:0000256" key="3">
    <source>
        <dbReference type="ARBA" id="ARBA00023163"/>
    </source>
</evidence>
<accession>A0A921ILV7</accession>
<keyword evidence="2" id="KW-0238">DNA-binding</keyword>
<evidence type="ECO:0000313" key="7">
    <source>
        <dbReference type="Proteomes" id="UP000782880"/>
    </source>
</evidence>
<feature type="compositionally biased region" description="Polar residues" evidence="4">
    <location>
        <begin position="300"/>
        <end position="312"/>
    </location>
</feature>
<reference evidence="6" key="2">
    <citation type="submission" date="2021-09" db="EMBL/GenBank/DDBJ databases">
        <authorList>
            <person name="Gilroy R."/>
        </authorList>
    </citation>
    <scope>NUCLEOTIDE SEQUENCE</scope>
    <source>
        <strain evidence="6">ChiBcec21-2208</strain>
    </source>
</reference>
<dbReference type="InterPro" id="IPR009057">
    <property type="entry name" value="Homeodomain-like_sf"/>
</dbReference>
<comment type="caution">
    <text evidence="6">The sequence shown here is derived from an EMBL/GenBank/DDBJ whole genome shotgun (WGS) entry which is preliminary data.</text>
</comment>